<keyword evidence="12" id="KW-1185">Reference proteome</keyword>
<gene>
    <name evidence="8 11" type="primary">greA</name>
    <name evidence="11" type="ORF">GCM10009810_36870</name>
</gene>
<comment type="function">
    <text evidence="6 8">Necessary for efficient RNA polymerase transcription elongation past template-encoded arresting sites. The arresting sites in DNA have the property of trapping a certain fraction of elongating RNA polymerases that pass through, resulting in locked ternary complexes. Cleavage of the nascent transcript by cleavage factors such as GreA or GreB allows the resumption of elongation from the new 3'terminus. GreA releases sequences of 2 to 3 nucleotides.</text>
</comment>
<dbReference type="Gene3D" id="3.10.50.30">
    <property type="entry name" value="Transcription elongation factor, GreA/GreB, C-terminal domain"/>
    <property type="match status" value="1"/>
</dbReference>
<dbReference type="PIRSF" id="PIRSF006092">
    <property type="entry name" value="GreA_GreB"/>
    <property type="match status" value="1"/>
</dbReference>
<evidence type="ECO:0000256" key="3">
    <source>
        <dbReference type="ARBA" id="ARBA00023015"/>
    </source>
</evidence>
<evidence type="ECO:0000256" key="2">
    <source>
        <dbReference type="ARBA" id="ARBA00013729"/>
    </source>
</evidence>
<dbReference type="PANTHER" id="PTHR30437">
    <property type="entry name" value="TRANSCRIPTION ELONGATION FACTOR GREA"/>
    <property type="match status" value="1"/>
</dbReference>
<dbReference type="InterPro" id="IPR028624">
    <property type="entry name" value="Tscrpt_elong_fac_GreA/B"/>
</dbReference>
<comment type="caution">
    <text evidence="11">The sequence shown here is derived from an EMBL/GenBank/DDBJ whole genome shotgun (WGS) entry which is preliminary data.</text>
</comment>
<dbReference type="Pfam" id="PF03449">
    <property type="entry name" value="GreA_GreB_N"/>
    <property type="match status" value="1"/>
</dbReference>
<keyword evidence="3 8" id="KW-0805">Transcription regulation</keyword>
<dbReference type="InterPro" id="IPR036953">
    <property type="entry name" value="GreA/GreB_C_sf"/>
</dbReference>
<dbReference type="SUPFAM" id="SSF46557">
    <property type="entry name" value="GreA transcript cleavage protein, N-terminal domain"/>
    <property type="match status" value="1"/>
</dbReference>
<dbReference type="InterPro" id="IPR018151">
    <property type="entry name" value="TF_GreA/GreB_CS"/>
</dbReference>
<dbReference type="RefSeq" id="WP_324386625.1">
    <property type="nucleotide sequence ID" value="NZ_BAAAPN010000105.1"/>
</dbReference>
<dbReference type="Proteomes" id="UP001501475">
    <property type="component" value="Unassembled WGS sequence"/>
</dbReference>
<keyword evidence="4 8" id="KW-0238">DNA-binding</keyword>
<evidence type="ECO:0000313" key="12">
    <source>
        <dbReference type="Proteomes" id="UP001501475"/>
    </source>
</evidence>
<dbReference type="InterPro" id="IPR036805">
    <property type="entry name" value="Tscrpt_elong_fac_GreA/B_N_sf"/>
</dbReference>
<organism evidence="11 12">
    <name type="scientific">Nostocoides vanveenii</name>
    <dbReference type="NCBI Taxonomy" id="330835"/>
    <lineage>
        <taxon>Bacteria</taxon>
        <taxon>Bacillati</taxon>
        <taxon>Actinomycetota</taxon>
        <taxon>Actinomycetes</taxon>
        <taxon>Micrococcales</taxon>
        <taxon>Intrasporangiaceae</taxon>
        <taxon>Nostocoides</taxon>
    </lineage>
</organism>
<reference evidence="12" key="1">
    <citation type="journal article" date="2019" name="Int. J. Syst. Evol. Microbiol.">
        <title>The Global Catalogue of Microorganisms (GCM) 10K type strain sequencing project: providing services to taxonomists for standard genome sequencing and annotation.</title>
        <authorList>
            <consortium name="The Broad Institute Genomics Platform"/>
            <consortium name="The Broad Institute Genome Sequencing Center for Infectious Disease"/>
            <person name="Wu L."/>
            <person name="Ma J."/>
        </authorList>
    </citation>
    <scope>NUCLEOTIDE SEQUENCE [LARGE SCALE GENOMIC DNA]</scope>
    <source>
        <strain evidence="12">JCM 15591</strain>
    </source>
</reference>
<evidence type="ECO:0000256" key="5">
    <source>
        <dbReference type="ARBA" id="ARBA00023163"/>
    </source>
</evidence>
<keyword evidence="11" id="KW-0648">Protein biosynthesis</keyword>
<evidence type="ECO:0000256" key="1">
    <source>
        <dbReference type="ARBA" id="ARBA00008213"/>
    </source>
</evidence>
<dbReference type="InterPro" id="IPR022691">
    <property type="entry name" value="Tscrpt_elong_fac_GreA/B_N"/>
</dbReference>
<dbReference type="SUPFAM" id="SSF54534">
    <property type="entry name" value="FKBP-like"/>
    <property type="match status" value="1"/>
</dbReference>
<keyword evidence="11" id="KW-0251">Elongation factor</keyword>
<dbReference type="Gene3D" id="1.10.287.180">
    <property type="entry name" value="Transcription elongation factor, GreA/GreB, N-terminal domain"/>
    <property type="match status" value="1"/>
</dbReference>
<feature type="domain" description="Transcription elongation factor GreA/GreB C-terminal" evidence="9">
    <location>
        <begin position="85"/>
        <end position="156"/>
    </location>
</feature>
<evidence type="ECO:0000256" key="4">
    <source>
        <dbReference type="ARBA" id="ARBA00023125"/>
    </source>
</evidence>
<dbReference type="HAMAP" id="MF_00105">
    <property type="entry name" value="GreA_GreB"/>
    <property type="match status" value="1"/>
</dbReference>
<protein>
    <recommendedName>
        <fullName evidence="2 8">Transcription elongation factor GreA</fullName>
    </recommendedName>
    <alternativeName>
        <fullName evidence="7 8">Transcript cleavage factor GreA</fullName>
    </alternativeName>
</protein>
<name>A0ABP4XDT2_9MICO</name>
<evidence type="ECO:0000313" key="11">
    <source>
        <dbReference type="EMBL" id="GAA1776392.1"/>
    </source>
</evidence>
<keyword evidence="5 8" id="KW-0804">Transcription</keyword>
<dbReference type="EMBL" id="BAAAPN010000105">
    <property type="protein sequence ID" value="GAA1776392.1"/>
    <property type="molecule type" value="Genomic_DNA"/>
</dbReference>
<evidence type="ECO:0000259" key="9">
    <source>
        <dbReference type="Pfam" id="PF01272"/>
    </source>
</evidence>
<dbReference type="PROSITE" id="PS00829">
    <property type="entry name" value="GREAB_1"/>
    <property type="match status" value="1"/>
</dbReference>
<dbReference type="NCBIfam" id="NF001262">
    <property type="entry name" value="PRK00226.1-3"/>
    <property type="match status" value="1"/>
</dbReference>
<feature type="domain" description="Transcription elongation factor GreA/GreB N-terminal" evidence="10">
    <location>
        <begin position="10"/>
        <end position="79"/>
    </location>
</feature>
<dbReference type="PANTHER" id="PTHR30437:SF4">
    <property type="entry name" value="TRANSCRIPTION ELONGATION FACTOR GREA"/>
    <property type="match status" value="1"/>
</dbReference>
<accession>A0ABP4XDT2</accession>
<dbReference type="InterPro" id="IPR023459">
    <property type="entry name" value="Tscrpt_elong_fac_GreA/B_fam"/>
</dbReference>
<evidence type="ECO:0000259" key="10">
    <source>
        <dbReference type="Pfam" id="PF03449"/>
    </source>
</evidence>
<evidence type="ECO:0000256" key="8">
    <source>
        <dbReference type="HAMAP-Rule" id="MF_00105"/>
    </source>
</evidence>
<comment type="similarity">
    <text evidence="1 8">Belongs to the GreA/GreB family.</text>
</comment>
<sequence length="161" mass="17211">MSEPTTTSTFLTQEAYERLSSELQELSGPRRAEVIGRIEAARAEGDLKENGGYHAAKEEQGKLELRIRQLTQLLATAVIGTPPDDGVVEPGMLVTVELFGEDETFLLGSRESADGDLQVFSEASPLGSAINGLRVGDTTSYQAPNGKTIEVTIKAAKPFTG</sequence>
<evidence type="ECO:0000256" key="6">
    <source>
        <dbReference type="ARBA" id="ARBA00024916"/>
    </source>
</evidence>
<proteinExistence type="inferred from homology"/>
<dbReference type="Pfam" id="PF01272">
    <property type="entry name" value="GreA_GreB"/>
    <property type="match status" value="1"/>
</dbReference>
<evidence type="ECO:0000256" key="7">
    <source>
        <dbReference type="ARBA" id="ARBA00030776"/>
    </source>
</evidence>
<dbReference type="InterPro" id="IPR001437">
    <property type="entry name" value="Tscrpt_elong_fac_GreA/B_C"/>
</dbReference>
<dbReference type="GO" id="GO:0003746">
    <property type="term" value="F:translation elongation factor activity"/>
    <property type="evidence" value="ECO:0007669"/>
    <property type="project" value="UniProtKB-KW"/>
</dbReference>